<protein>
    <submittedName>
        <fullName evidence="2">Phospholipid/glycerol acyltransferase</fullName>
    </submittedName>
</protein>
<dbReference type="RefSeq" id="WP_052945211.1">
    <property type="nucleotide sequence ID" value="NZ_BANB01000319.1"/>
</dbReference>
<proteinExistence type="predicted"/>
<reference evidence="2 3" key="1">
    <citation type="submission" date="2012-11" db="EMBL/GenBank/DDBJ databases">
        <title>Whole genome sequence of Acidisphaera rubrifaciens HS-AP3.</title>
        <authorList>
            <person name="Azuma Y."/>
            <person name="Higashiura N."/>
            <person name="Hirakawa H."/>
            <person name="Matsushita K."/>
        </authorList>
    </citation>
    <scope>NUCLEOTIDE SEQUENCE [LARGE SCALE GENOMIC DNA]</scope>
    <source>
        <strain evidence="2 3">HS-AP3</strain>
    </source>
</reference>
<dbReference type="Pfam" id="PF01553">
    <property type="entry name" value="Acyltransferase"/>
    <property type="match status" value="1"/>
</dbReference>
<keyword evidence="2" id="KW-0012">Acyltransferase</keyword>
<dbReference type="SUPFAM" id="SSF69593">
    <property type="entry name" value="Glycerol-3-phosphate (1)-acyltransferase"/>
    <property type="match status" value="1"/>
</dbReference>
<dbReference type="EMBL" id="BANB01000319">
    <property type="protein sequence ID" value="GAN77440.1"/>
    <property type="molecule type" value="Genomic_DNA"/>
</dbReference>
<dbReference type="CDD" id="cd06551">
    <property type="entry name" value="LPLAT"/>
    <property type="match status" value="1"/>
</dbReference>
<keyword evidence="2" id="KW-0808">Transferase</keyword>
<name>A0A0D6P6P9_9PROT</name>
<dbReference type="InterPro" id="IPR002123">
    <property type="entry name" value="Plipid/glycerol_acylTrfase"/>
</dbReference>
<feature type="domain" description="Phospholipid/glycerol acyltransferase" evidence="1">
    <location>
        <begin position="52"/>
        <end position="169"/>
    </location>
</feature>
<sequence>MRDAADDDPVAIRSAALHRGFVAYLRWYAARSFHGVRVLRGGAPAPPDGRPLIVYSNHPGWWDPAIYFLLAGALFPGRVGYGPMDADALRQYRIMRRLGVFGIDPGPRGAARFLRVARRMLADPANMLWITAEGAFTDARVRPVALRPGIAHLARTGGAVLLPLALEYTFWNESKPEALAAFGAPVAVGADVPGGAAPGARDVEAWQARLTDGLQTTMDGLAAAAMTRDPARFDTLIAGRTGVGGIYDTGRRLAAWSRLRRFDPSHEA</sequence>
<dbReference type="Proteomes" id="UP000032680">
    <property type="component" value="Unassembled WGS sequence"/>
</dbReference>
<evidence type="ECO:0000259" key="1">
    <source>
        <dbReference type="SMART" id="SM00563"/>
    </source>
</evidence>
<accession>A0A0D6P6P9</accession>
<dbReference type="OrthoDB" id="152799at2"/>
<keyword evidence="3" id="KW-1185">Reference proteome</keyword>
<dbReference type="SMART" id="SM00563">
    <property type="entry name" value="PlsC"/>
    <property type="match status" value="1"/>
</dbReference>
<dbReference type="AlphaFoldDB" id="A0A0D6P6P9"/>
<evidence type="ECO:0000313" key="2">
    <source>
        <dbReference type="EMBL" id="GAN77440.1"/>
    </source>
</evidence>
<comment type="caution">
    <text evidence="2">The sequence shown here is derived from an EMBL/GenBank/DDBJ whole genome shotgun (WGS) entry which is preliminary data.</text>
</comment>
<dbReference type="GO" id="GO:0016746">
    <property type="term" value="F:acyltransferase activity"/>
    <property type="evidence" value="ECO:0007669"/>
    <property type="project" value="UniProtKB-KW"/>
</dbReference>
<organism evidence="2 3">
    <name type="scientific">Acidisphaera rubrifaciens HS-AP3</name>
    <dbReference type="NCBI Taxonomy" id="1231350"/>
    <lineage>
        <taxon>Bacteria</taxon>
        <taxon>Pseudomonadati</taxon>
        <taxon>Pseudomonadota</taxon>
        <taxon>Alphaproteobacteria</taxon>
        <taxon>Acetobacterales</taxon>
        <taxon>Acetobacteraceae</taxon>
        <taxon>Acidisphaera</taxon>
    </lineage>
</organism>
<evidence type="ECO:0000313" key="3">
    <source>
        <dbReference type="Proteomes" id="UP000032680"/>
    </source>
</evidence>
<gene>
    <name evidence="2" type="ORF">Asru_0319_04</name>
</gene>